<evidence type="ECO:0000256" key="1">
    <source>
        <dbReference type="SAM" id="Phobius"/>
    </source>
</evidence>
<sequence>MSHPLRPSERLRRRLDRQFDAIAHAVPFTARPISALRGRGAAIIRLPVAILLIIGSLLSFLPVLGLWMLPVGLLLLAVDLPVLRPFVTTVAIQFRIKVRRWRRRLR</sequence>
<evidence type="ECO:0008006" key="4">
    <source>
        <dbReference type="Google" id="ProtNLM"/>
    </source>
</evidence>
<name>A0A1Y5RWZ3_9RHOB</name>
<accession>A0A1Y5RWZ3</accession>
<evidence type="ECO:0000313" key="3">
    <source>
        <dbReference type="Proteomes" id="UP000193870"/>
    </source>
</evidence>
<evidence type="ECO:0000313" key="2">
    <source>
        <dbReference type="EMBL" id="SLN27540.1"/>
    </source>
</evidence>
<protein>
    <recommendedName>
        <fullName evidence="4">Transmembrane protein (PGPGW)</fullName>
    </recommendedName>
</protein>
<dbReference type="EMBL" id="FWFV01000002">
    <property type="protein sequence ID" value="SLN27540.1"/>
    <property type="molecule type" value="Genomic_DNA"/>
</dbReference>
<dbReference type="RefSeq" id="WP_175484569.1">
    <property type="nucleotide sequence ID" value="NZ_FOPF01000002.1"/>
</dbReference>
<keyword evidence="1" id="KW-0472">Membrane</keyword>
<keyword evidence="1" id="KW-1133">Transmembrane helix</keyword>
<proteinExistence type="predicted"/>
<organism evidence="2 3">
    <name type="scientific">Palleronia marisminoris</name>
    <dbReference type="NCBI Taxonomy" id="315423"/>
    <lineage>
        <taxon>Bacteria</taxon>
        <taxon>Pseudomonadati</taxon>
        <taxon>Pseudomonadota</taxon>
        <taxon>Alphaproteobacteria</taxon>
        <taxon>Rhodobacterales</taxon>
        <taxon>Roseobacteraceae</taxon>
        <taxon>Palleronia</taxon>
    </lineage>
</organism>
<feature type="transmembrane region" description="Helical" evidence="1">
    <location>
        <begin position="46"/>
        <end position="67"/>
    </location>
</feature>
<dbReference type="AlphaFoldDB" id="A0A1Y5RWZ3"/>
<dbReference type="Proteomes" id="UP000193870">
    <property type="component" value="Unassembled WGS sequence"/>
</dbReference>
<keyword evidence="1" id="KW-0812">Transmembrane</keyword>
<dbReference type="STRING" id="315423.SAMN04488020_102198"/>
<feature type="transmembrane region" description="Helical" evidence="1">
    <location>
        <begin position="73"/>
        <end position="96"/>
    </location>
</feature>
<gene>
    <name evidence="2" type="ORF">PAM7066_01083</name>
</gene>
<keyword evidence="3" id="KW-1185">Reference proteome</keyword>
<reference evidence="2 3" key="1">
    <citation type="submission" date="2017-03" db="EMBL/GenBank/DDBJ databases">
        <authorList>
            <person name="Afonso C.L."/>
            <person name="Miller P.J."/>
            <person name="Scott M.A."/>
            <person name="Spackman E."/>
            <person name="Goraichik I."/>
            <person name="Dimitrov K.M."/>
            <person name="Suarez D.L."/>
            <person name="Swayne D.E."/>
        </authorList>
    </citation>
    <scope>NUCLEOTIDE SEQUENCE [LARGE SCALE GENOMIC DNA]</scope>
    <source>
        <strain evidence="2 3">CECT 7066</strain>
    </source>
</reference>